<feature type="transmembrane region" description="Helical" evidence="6">
    <location>
        <begin position="42"/>
        <end position="64"/>
    </location>
</feature>
<dbReference type="OrthoDB" id="1495589at2"/>
<feature type="transmembrane region" description="Helical" evidence="6">
    <location>
        <begin position="447"/>
        <end position="467"/>
    </location>
</feature>
<feature type="transmembrane region" description="Helical" evidence="6">
    <location>
        <begin position="85"/>
        <end position="105"/>
    </location>
</feature>
<feature type="transmembrane region" description="Helical" evidence="6">
    <location>
        <begin position="145"/>
        <end position="167"/>
    </location>
</feature>
<keyword evidence="4 6" id="KW-1133">Transmembrane helix</keyword>
<feature type="transmembrane region" description="Helical" evidence="6">
    <location>
        <begin position="117"/>
        <end position="138"/>
    </location>
</feature>
<keyword evidence="2" id="KW-1003">Cell membrane</keyword>
<evidence type="ECO:0000256" key="5">
    <source>
        <dbReference type="ARBA" id="ARBA00023136"/>
    </source>
</evidence>
<feature type="transmembrane region" description="Helical" evidence="6">
    <location>
        <begin position="391"/>
        <end position="410"/>
    </location>
</feature>
<reference evidence="7 8" key="1">
    <citation type="submission" date="2018-04" db="EMBL/GenBank/DDBJ databases">
        <title>Genomic Encyclopedia of Archaeal and Bacterial Type Strains, Phase II (KMG-II): from individual species to whole genera.</title>
        <authorList>
            <person name="Goeker M."/>
        </authorList>
    </citation>
    <scope>NUCLEOTIDE SEQUENCE [LARGE SCALE GENOMIC DNA]</scope>
    <source>
        <strain evidence="7 8">DSM 100162</strain>
    </source>
</reference>
<comment type="caution">
    <text evidence="7">The sequence shown here is derived from an EMBL/GenBank/DDBJ whole genome shotgun (WGS) entry which is preliminary data.</text>
</comment>
<evidence type="ECO:0000256" key="2">
    <source>
        <dbReference type="ARBA" id="ARBA00022475"/>
    </source>
</evidence>
<keyword evidence="8" id="KW-1185">Reference proteome</keyword>
<feature type="transmembrane region" description="Helical" evidence="6">
    <location>
        <begin position="173"/>
        <end position="193"/>
    </location>
</feature>
<accession>A0A2T5YJY6</accession>
<keyword evidence="5 6" id="KW-0472">Membrane</keyword>
<dbReference type="PANTHER" id="PTHR30250:SF11">
    <property type="entry name" value="O-ANTIGEN TRANSPORTER-RELATED"/>
    <property type="match status" value="1"/>
</dbReference>
<protein>
    <submittedName>
        <fullName evidence="7">O-antigen/teichoic acid export membrane protein</fullName>
    </submittedName>
</protein>
<proteinExistence type="predicted"/>
<comment type="subcellular location">
    <subcellularLocation>
        <location evidence="1">Cell membrane</location>
        <topology evidence="1">Multi-pass membrane protein</topology>
    </subcellularLocation>
</comment>
<feature type="transmembrane region" description="Helical" evidence="6">
    <location>
        <begin position="422"/>
        <end position="441"/>
    </location>
</feature>
<dbReference type="RefSeq" id="WP_108211709.1">
    <property type="nucleotide sequence ID" value="NZ_QBKI01000004.1"/>
</dbReference>
<name>A0A2T5YJY6_9BACT</name>
<gene>
    <name evidence="7" type="ORF">C8N40_104348</name>
</gene>
<keyword evidence="3 6" id="KW-0812">Transmembrane</keyword>
<sequence length="473" mass="53067">MLRKLLSHAAIYGLAAQLPRVAGVLALPVITPYLTTTDYGVAGVVTAYVTALGVVQSLGLSVVLGNTFVKHPTRYKWVWRQVHGFFILWSVVYNAVLTAVLYFGIPDDAAANRWEIILLQVVPAFLLNHTIFFGGFHYQMQQRPLLISIQSFVVGSLTVALNIYFIAHLRMGYMGWFYAGFVGICVSFLFYVYPVYWREQLWPVFRFKLHRIKSSLLVSVPTIPYHLSSFLLDASDRLVMDVLRVPVQRIGFYNIASSFGLYFSGATYAVEQAARPMYLALYAGPSEQKGQQEVWRTTLILQVLFLTVTSLVALWMKEVFRLLIRNDELRQAYPLAIIILMGYNYRPMHLAVESILAYKEKTGELWKISFVAGAGNVLLNLVLLPVYGIKAAAFTTFAALMYMGYSGFYLKSVTKLMKVNFYPAYWLSATVAMLVAVYFAADVSAVIKAFISGGIILVGGASLLLLGRRKFTP</sequence>
<dbReference type="PANTHER" id="PTHR30250">
    <property type="entry name" value="PST FAMILY PREDICTED COLANIC ACID TRANSPORTER"/>
    <property type="match status" value="1"/>
</dbReference>
<dbReference type="AlphaFoldDB" id="A0A2T5YJY6"/>
<feature type="transmembrane region" description="Helical" evidence="6">
    <location>
        <begin position="365"/>
        <end position="385"/>
    </location>
</feature>
<evidence type="ECO:0000313" key="7">
    <source>
        <dbReference type="EMBL" id="PTX19615.1"/>
    </source>
</evidence>
<dbReference type="EMBL" id="QBKI01000004">
    <property type="protein sequence ID" value="PTX19615.1"/>
    <property type="molecule type" value="Genomic_DNA"/>
</dbReference>
<feature type="transmembrane region" description="Helical" evidence="6">
    <location>
        <begin position="252"/>
        <end position="270"/>
    </location>
</feature>
<evidence type="ECO:0000256" key="6">
    <source>
        <dbReference type="SAM" id="Phobius"/>
    </source>
</evidence>
<dbReference type="InterPro" id="IPR050833">
    <property type="entry name" value="Poly_Biosynth_Transport"/>
</dbReference>
<organism evidence="7 8">
    <name type="scientific">Pontibacter mucosus</name>
    <dbReference type="NCBI Taxonomy" id="1649266"/>
    <lineage>
        <taxon>Bacteria</taxon>
        <taxon>Pseudomonadati</taxon>
        <taxon>Bacteroidota</taxon>
        <taxon>Cytophagia</taxon>
        <taxon>Cytophagales</taxon>
        <taxon>Hymenobacteraceae</taxon>
        <taxon>Pontibacter</taxon>
    </lineage>
</organism>
<evidence type="ECO:0000256" key="4">
    <source>
        <dbReference type="ARBA" id="ARBA00022989"/>
    </source>
</evidence>
<evidence type="ECO:0000256" key="1">
    <source>
        <dbReference type="ARBA" id="ARBA00004651"/>
    </source>
</evidence>
<dbReference type="Proteomes" id="UP000244225">
    <property type="component" value="Unassembled WGS sequence"/>
</dbReference>
<dbReference type="GO" id="GO:0005886">
    <property type="term" value="C:plasma membrane"/>
    <property type="evidence" value="ECO:0007669"/>
    <property type="project" value="UniProtKB-SubCell"/>
</dbReference>
<evidence type="ECO:0000256" key="3">
    <source>
        <dbReference type="ARBA" id="ARBA00022692"/>
    </source>
</evidence>
<feature type="transmembrane region" description="Helical" evidence="6">
    <location>
        <begin position="299"/>
        <end position="317"/>
    </location>
</feature>
<evidence type="ECO:0000313" key="8">
    <source>
        <dbReference type="Proteomes" id="UP000244225"/>
    </source>
</evidence>